<organism evidence="2 3">
    <name type="scientific">Halodesulfovibrio aestuarii</name>
    <dbReference type="NCBI Taxonomy" id="126333"/>
    <lineage>
        <taxon>Bacteria</taxon>
        <taxon>Pseudomonadati</taxon>
        <taxon>Thermodesulfobacteriota</taxon>
        <taxon>Desulfovibrionia</taxon>
        <taxon>Desulfovibrionales</taxon>
        <taxon>Desulfovibrionaceae</taxon>
        <taxon>Halodesulfovibrio</taxon>
    </lineage>
</organism>
<evidence type="ECO:0000313" key="3">
    <source>
        <dbReference type="Proteomes" id="UP000184001"/>
    </source>
</evidence>
<dbReference type="AlphaFoldDB" id="A0A8G2CAA4"/>
<sequence>MILDVLEHAARYEALSPYFAEAFAFLRREDLHDLPDGQYEIQGRKLFATVVHQQGKSVDEAKLEAHDEYVDIQFVMKGNERMGWKSRGDISVPAEKPEEYPDVYFYDEPPVSWNTVLPGSFAIFFPEDAHMPMISDDEIHKVILKVAVNL</sequence>
<dbReference type="PANTHER" id="PTHR34986:SF1">
    <property type="entry name" value="PROTEIN YIAL"/>
    <property type="match status" value="1"/>
</dbReference>
<dbReference type="Gene3D" id="2.60.120.370">
    <property type="entry name" value="YhcH/YjgK/YiaL"/>
    <property type="match status" value="1"/>
</dbReference>
<dbReference type="Proteomes" id="UP000184001">
    <property type="component" value="Unassembled WGS sequence"/>
</dbReference>
<evidence type="ECO:0000313" key="4">
    <source>
        <dbReference type="Proteomes" id="UP001568358"/>
    </source>
</evidence>
<dbReference type="EMBL" id="JBFSOO010000009">
    <property type="protein sequence ID" value="MEZ6854255.1"/>
    <property type="molecule type" value="Genomic_DNA"/>
</dbReference>
<dbReference type="InterPro" id="IPR037012">
    <property type="entry name" value="NanQ/TabA/YiaL_sf"/>
</dbReference>
<keyword evidence="4" id="KW-1185">Reference proteome</keyword>
<dbReference type="RefSeq" id="WP_020000131.1">
    <property type="nucleotide sequence ID" value="NZ_CP192217.1"/>
</dbReference>
<dbReference type="PANTHER" id="PTHR34986">
    <property type="entry name" value="EVOLVED BETA-GALACTOSIDASE SUBUNIT BETA"/>
    <property type="match status" value="1"/>
</dbReference>
<dbReference type="Proteomes" id="UP001568358">
    <property type="component" value="Unassembled WGS sequence"/>
</dbReference>
<name>A0A8G2CAA4_9BACT</name>
<reference evidence="2 3" key="1">
    <citation type="submission" date="2016-11" db="EMBL/GenBank/DDBJ databases">
        <authorList>
            <person name="Varghese N."/>
            <person name="Submissions S."/>
        </authorList>
    </citation>
    <scope>NUCLEOTIDE SEQUENCE [LARGE SCALE GENOMIC DNA]</scope>
    <source>
        <strain evidence="2 3">DSM 17919</strain>
    </source>
</reference>
<dbReference type="EMBL" id="FQZR01000004">
    <property type="protein sequence ID" value="SHJ28323.1"/>
    <property type="molecule type" value="Genomic_DNA"/>
</dbReference>
<reference evidence="1 4" key="2">
    <citation type="submission" date="2024-07" db="EMBL/GenBank/DDBJ databases">
        <title>Active virus-host system and metabolic interactions in a Lokiarchaeon culture.</title>
        <authorList>
            <person name="Ponce Toledo R.I."/>
            <person name="Rodrigues Oliveira T."/>
            <person name="Schleper C."/>
        </authorList>
    </citation>
    <scope>NUCLEOTIDE SEQUENCE [LARGE SCALE GENOMIC DNA]</scope>
    <source>
        <strain evidence="1 4">B35</strain>
    </source>
</reference>
<dbReference type="Pfam" id="PF04074">
    <property type="entry name" value="DUF386"/>
    <property type="match status" value="1"/>
</dbReference>
<dbReference type="GO" id="GO:0005829">
    <property type="term" value="C:cytosol"/>
    <property type="evidence" value="ECO:0007669"/>
    <property type="project" value="TreeGrafter"/>
</dbReference>
<comment type="caution">
    <text evidence="2">The sequence shown here is derived from an EMBL/GenBank/DDBJ whole genome shotgun (WGS) entry which is preliminary data.</text>
</comment>
<dbReference type="NCBIfam" id="TIGR00022">
    <property type="entry name" value="YhcH/YjgK/YiaL family protein"/>
    <property type="match status" value="1"/>
</dbReference>
<dbReference type="SUPFAM" id="SSF51197">
    <property type="entry name" value="Clavaminate synthase-like"/>
    <property type="match status" value="1"/>
</dbReference>
<gene>
    <name evidence="1" type="ORF">AB2Z07_12070</name>
    <name evidence="2" type="ORF">SAMN05660830_02065</name>
</gene>
<evidence type="ECO:0000313" key="2">
    <source>
        <dbReference type="EMBL" id="SHJ28323.1"/>
    </source>
</evidence>
<accession>A0A8G2CAA4</accession>
<proteinExistence type="predicted"/>
<evidence type="ECO:0000313" key="1">
    <source>
        <dbReference type="EMBL" id="MEZ6854255.1"/>
    </source>
</evidence>
<dbReference type="InterPro" id="IPR004375">
    <property type="entry name" value="NanQ/TabA/YiaL"/>
</dbReference>
<protein>
    <submittedName>
        <fullName evidence="2">YhcH/YjgK/YiaL family protein</fullName>
    </submittedName>
</protein>